<reference evidence="1" key="1">
    <citation type="submission" date="2020-05" db="EMBL/GenBank/DDBJ databases">
        <title>Large-scale comparative analyses of tick genomes elucidate their genetic diversity and vector capacities.</title>
        <authorList>
            <person name="Jia N."/>
            <person name="Wang J."/>
            <person name="Shi W."/>
            <person name="Du L."/>
            <person name="Sun Y."/>
            <person name="Zhan W."/>
            <person name="Jiang J."/>
            <person name="Wang Q."/>
            <person name="Zhang B."/>
            <person name="Ji P."/>
            <person name="Sakyi L.B."/>
            <person name="Cui X."/>
            <person name="Yuan T."/>
            <person name="Jiang B."/>
            <person name="Yang W."/>
            <person name="Lam T.T.-Y."/>
            <person name="Chang Q."/>
            <person name="Ding S."/>
            <person name="Wang X."/>
            <person name="Zhu J."/>
            <person name="Ruan X."/>
            <person name="Zhao L."/>
            <person name="Wei J."/>
            <person name="Que T."/>
            <person name="Du C."/>
            <person name="Cheng J."/>
            <person name="Dai P."/>
            <person name="Han X."/>
            <person name="Huang E."/>
            <person name="Gao Y."/>
            <person name="Liu J."/>
            <person name="Shao H."/>
            <person name="Ye R."/>
            <person name="Li L."/>
            <person name="Wei W."/>
            <person name="Wang X."/>
            <person name="Wang C."/>
            <person name="Yang T."/>
            <person name="Huo Q."/>
            <person name="Li W."/>
            <person name="Guo W."/>
            <person name="Chen H."/>
            <person name="Zhou L."/>
            <person name="Ni X."/>
            <person name="Tian J."/>
            <person name="Zhou Y."/>
            <person name="Sheng Y."/>
            <person name="Liu T."/>
            <person name="Pan Y."/>
            <person name="Xia L."/>
            <person name="Li J."/>
            <person name="Zhao F."/>
            <person name="Cao W."/>
        </authorList>
    </citation>
    <scope>NUCLEOTIDE SEQUENCE</scope>
    <source>
        <strain evidence="1">Hyas-2018</strain>
    </source>
</reference>
<proteinExistence type="predicted"/>
<evidence type="ECO:0000313" key="2">
    <source>
        <dbReference type="Proteomes" id="UP000821845"/>
    </source>
</evidence>
<protein>
    <submittedName>
        <fullName evidence="1">Uncharacterized protein</fullName>
    </submittedName>
</protein>
<dbReference type="EMBL" id="CM023483">
    <property type="protein sequence ID" value="KAH6935982.1"/>
    <property type="molecule type" value="Genomic_DNA"/>
</dbReference>
<dbReference type="Proteomes" id="UP000821845">
    <property type="component" value="Chromosome 3"/>
</dbReference>
<gene>
    <name evidence="1" type="ORF">HPB50_012027</name>
</gene>
<organism evidence="1 2">
    <name type="scientific">Hyalomma asiaticum</name>
    <name type="common">Tick</name>
    <dbReference type="NCBI Taxonomy" id="266040"/>
    <lineage>
        <taxon>Eukaryota</taxon>
        <taxon>Metazoa</taxon>
        <taxon>Ecdysozoa</taxon>
        <taxon>Arthropoda</taxon>
        <taxon>Chelicerata</taxon>
        <taxon>Arachnida</taxon>
        <taxon>Acari</taxon>
        <taxon>Parasitiformes</taxon>
        <taxon>Ixodida</taxon>
        <taxon>Ixodoidea</taxon>
        <taxon>Ixodidae</taxon>
        <taxon>Hyalomminae</taxon>
        <taxon>Hyalomma</taxon>
    </lineage>
</organism>
<accession>A0ACB7SPL4</accession>
<sequence length="122" mass="13174">MGGVDHFESALVQVKWLKVALFESCDNVTKAVDVDPSSVCRSGTSGSYQYDATYMSGVFANRTHALTFETEQSIKAKVGGTLGGYDDSGGRDGDALLWVLLFRALRLHDHAYGCCLSSNLSQ</sequence>
<comment type="caution">
    <text evidence="1">The sequence shown here is derived from an EMBL/GenBank/DDBJ whole genome shotgun (WGS) entry which is preliminary data.</text>
</comment>
<evidence type="ECO:0000313" key="1">
    <source>
        <dbReference type="EMBL" id="KAH6935982.1"/>
    </source>
</evidence>
<keyword evidence="2" id="KW-1185">Reference proteome</keyword>
<name>A0ACB7SPL4_HYAAI</name>